<evidence type="ECO:0000313" key="3">
    <source>
        <dbReference type="EMBL" id="MBB1089616.1"/>
    </source>
</evidence>
<proteinExistence type="predicted"/>
<dbReference type="InterPro" id="IPR027268">
    <property type="entry name" value="Peptidase_M4/M1_CTD_sf"/>
</dbReference>
<keyword evidence="1" id="KW-0732">Signal</keyword>
<feature type="signal peptide" evidence="1">
    <location>
        <begin position="1"/>
        <end position="21"/>
    </location>
</feature>
<evidence type="ECO:0000313" key="4">
    <source>
        <dbReference type="Proteomes" id="UP000552587"/>
    </source>
</evidence>
<gene>
    <name evidence="3" type="ORF">H4F99_14115</name>
</gene>
<keyword evidence="4" id="KW-1185">Reference proteome</keyword>
<evidence type="ECO:0000259" key="2">
    <source>
        <dbReference type="PROSITE" id="PS50106"/>
    </source>
</evidence>
<dbReference type="InterPro" id="IPR024191">
    <property type="entry name" value="Peptidase_M61"/>
</dbReference>
<feature type="chain" id="PRO_5030841363" evidence="1">
    <location>
        <begin position="22"/>
        <end position="638"/>
    </location>
</feature>
<protein>
    <submittedName>
        <fullName evidence="3">M61 family metallopeptidase</fullName>
    </submittedName>
</protein>
<accession>A0A7W3U652</accession>
<dbReference type="Proteomes" id="UP000552587">
    <property type="component" value="Unassembled WGS sequence"/>
</dbReference>
<dbReference type="InterPro" id="IPR001478">
    <property type="entry name" value="PDZ"/>
</dbReference>
<dbReference type="Gene3D" id="1.10.390.10">
    <property type="entry name" value="Neutral Protease Domain 2"/>
    <property type="match status" value="1"/>
</dbReference>
<dbReference type="PIRSF" id="PIRSF016493">
    <property type="entry name" value="Glycyl_aminpptds"/>
    <property type="match status" value="1"/>
</dbReference>
<dbReference type="InterPro" id="IPR036034">
    <property type="entry name" value="PDZ_sf"/>
</dbReference>
<sequence>MIRPALLAAALIASLAVPAAAQPAPVPAADWGTPAVPASAWPGTIALEVDATDTARRMFRVRQRIPVQAGPLTLLFPKWIPGKHRPDGPIHKLAGLRITANGQPLAWTRDPNEVFAFMLDVPAGVSMIEVAFDMLTPTAPDQGRVVMTRDLLNLQWGTVLLYPANTAADQLRYAPILTLPTGWQAGSALELQARTGDTLRYAEVDLETLQDSPVFAGRHHRRFELDPGASRPVHLDVFADSPRYLAASDAQLRKHRELVEQAYTLFRSQHFDRYDFLFSLSNHLGGIGLEHHRSSENGLPPGYFTDWDAQPAGRDLLAHEFVHSWNGKFRRPDGLATPNFQVPMRDELLWVYEGQTQYWGMVLAARSGLWTRDEAMGALALVASTYTVDRPGFAWRNLQDTTHDPIIAARRPQAARSHQLSEDYYNAGALLWLAVDAELRDRSRGRRSLDDFAARFFGMDDGQWQVRPYDFDDVVATLDDVVRHDWASFLRERLDANAPPLDGLPASGWRLAYRDTPTPYHKAVQAQRQIADHTASIGLVLSAKDNLVSAVRWDGPAFDAGVTQGSTLLAVNGYAADPIVLEDAIRAAQTDGSAIELLVRHGEVIRTATLDYRDGPKYPVLERLPGTADRLSDILEAR</sequence>
<dbReference type="Gene3D" id="2.30.42.10">
    <property type="match status" value="1"/>
</dbReference>
<dbReference type="EMBL" id="JACHTE010000011">
    <property type="protein sequence ID" value="MBB1089616.1"/>
    <property type="molecule type" value="Genomic_DNA"/>
</dbReference>
<dbReference type="PROSITE" id="PS50106">
    <property type="entry name" value="PDZ"/>
    <property type="match status" value="1"/>
</dbReference>
<dbReference type="InterPro" id="IPR007963">
    <property type="entry name" value="Peptidase_M61_catalytic"/>
</dbReference>
<reference evidence="3 4" key="1">
    <citation type="submission" date="2020-07" db="EMBL/GenBank/DDBJ databases">
        <authorList>
            <person name="Xu S."/>
            <person name="Li A."/>
        </authorList>
    </citation>
    <scope>NUCLEOTIDE SEQUENCE [LARGE SCALE GENOMIC DNA]</scope>
    <source>
        <strain evidence="3 4">SG-8</strain>
    </source>
</reference>
<dbReference type="Pfam" id="PF17899">
    <property type="entry name" value="Peptidase_M61_N"/>
    <property type="match status" value="1"/>
</dbReference>
<dbReference type="InterPro" id="IPR040756">
    <property type="entry name" value="Peptidase_M61_N"/>
</dbReference>
<evidence type="ECO:0000256" key="1">
    <source>
        <dbReference type="SAM" id="SignalP"/>
    </source>
</evidence>
<dbReference type="Pfam" id="PF05299">
    <property type="entry name" value="Peptidase_M61"/>
    <property type="match status" value="1"/>
</dbReference>
<feature type="domain" description="PDZ" evidence="2">
    <location>
        <begin position="523"/>
        <end position="603"/>
    </location>
</feature>
<organism evidence="3 4">
    <name type="scientific">Marilutibacter penaei</name>
    <dbReference type="NCBI Taxonomy" id="2759900"/>
    <lineage>
        <taxon>Bacteria</taxon>
        <taxon>Pseudomonadati</taxon>
        <taxon>Pseudomonadota</taxon>
        <taxon>Gammaproteobacteria</taxon>
        <taxon>Lysobacterales</taxon>
        <taxon>Lysobacteraceae</taxon>
        <taxon>Marilutibacter</taxon>
    </lineage>
</organism>
<dbReference type="Gene3D" id="2.60.40.3650">
    <property type="match status" value="1"/>
</dbReference>
<dbReference type="AlphaFoldDB" id="A0A7W3U652"/>
<comment type="caution">
    <text evidence="3">The sequence shown here is derived from an EMBL/GenBank/DDBJ whole genome shotgun (WGS) entry which is preliminary data.</text>
</comment>
<dbReference type="SUPFAM" id="SSF50156">
    <property type="entry name" value="PDZ domain-like"/>
    <property type="match status" value="1"/>
</dbReference>
<name>A0A7W3U652_9GAMM</name>